<protein>
    <recommendedName>
        <fullName evidence="4">RNase H type-1 domain-containing protein</fullName>
    </recommendedName>
</protein>
<gene>
    <name evidence="2" type="ORF">FNV43_RR21644</name>
</gene>
<organism evidence="2 3">
    <name type="scientific">Rhamnella rubrinervis</name>
    <dbReference type="NCBI Taxonomy" id="2594499"/>
    <lineage>
        <taxon>Eukaryota</taxon>
        <taxon>Viridiplantae</taxon>
        <taxon>Streptophyta</taxon>
        <taxon>Embryophyta</taxon>
        <taxon>Tracheophyta</taxon>
        <taxon>Spermatophyta</taxon>
        <taxon>Magnoliopsida</taxon>
        <taxon>eudicotyledons</taxon>
        <taxon>Gunneridae</taxon>
        <taxon>Pentapetalae</taxon>
        <taxon>rosids</taxon>
        <taxon>fabids</taxon>
        <taxon>Rosales</taxon>
        <taxon>Rhamnaceae</taxon>
        <taxon>rhamnoid group</taxon>
        <taxon>Rhamneae</taxon>
        <taxon>Rhamnella</taxon>
    </lineage>
</organism>
<evidence type="ECO:0000313" key="2">
    <source>
        <dbReference type="EMBL" id="KAF3434559.1"/>
    </source>
</evidence>
<keyword evidence="1" id="KW-0472">Membrane</keyword>
<evidence type="ECO:0000256" key="1">
    <source>
        <dbReference type="SAM" id="Phobius"/>
    </source>
</evidence>
<sequence length="240" mass="26442">MSCSNLLISNLYEDSATPALLQYKSGAVVSMRVLDSRRCRGVPGGPHVPCIHIQGSSRGRGCSIRSERLDGGDGFARWCSDSSGVRIGTSEIAIVITQLEGLNSVQNSRHVLFACRAMVRSLGVIGVVPWACQIILVVWFPLLIGWLKVNINGAADGCPSPGGCDMCYAFESELLGAIIAIECARDFGWDHLWEENVVADALLKLVVSSFAVQWWWGLPDSYSPMHYRNVNDFENYRFRK</sequence>
<reference evidence="2" key="1">
    <citation type="submission" date="2020-03" db="EMBL/GenBank/DDBJ databases">
        <title>A high-quality chromosome-level genome assembly of a woody plant with both climbing and erect habits, Rhamnella rubrinervis.</title>
        <authorList>
            <person name="Lu Z."/>
            <person name="Yang Y."/>
            <person name="Zhu X."/>
            <person name="Sun Y."/>
        </authorList>
    </citation>
    <scope>NUCLEOTIDE SEQUENCE</scope>
    <source>
        <strain evidence="2">BYM</strain>
        <tissue evidence="2">Leaf</tissue>
    </source>
</reference>
<evidence type="ECO:0000313" key="3">
    <source>
        <dbReference type="Proteomes" id="UP000796880"/>
    </source>
</evidence>
<accession>A0A8K0GQB2</accession>
<evidence type="ECO:0008006" key="4">
    <source>
        <dbReference type="Google" id="ProtNLM"/>
    </source>
</evidence>
<keyword evidence="3" id="KW-1185">Reference proteome</keyword>
<keyword evidence="1" id="KW-1133">Transmembrane helix</keyword>
<comment type="caution">
    <text evidence="2">The sequence shown here is derived from an EMBL/GenBank/DDBJ whole genome shotgun (WGS) entry which is preliminary data.</text>
</comment>
<proteinExistence type="predicted"/>
<dbReference type="AlphaFoldDB" id="A0A8K0GQB2"/>
<dbReference type="EMBL" id="VOIH02000010">
    <property type="protein sequence ID" value="KAF3434559.1"/>
    <property type="molecule type" value="Genomic_DNA"/>
</dbReference>
<dbReference type="OrthoDB" id="1166390at2759"/>
<feature type="transmembrane region" description="Helical" evidence="1">
    <location>
        <begin position="122"/>
        <end position="147"/>
    </location>
</feature>
<name>A0A8K0GQB2_9ROSA</name>
<dbReference type="Proteomes" id="UP000796880">
    <property type="component" value="Unassembled WGS sequence"/>
</dbReference>
<keyword evidence="1" id="KW-0812">Transmembrane</keyword>